<gene>
    <name evidence="1" type="ORF">IWQ60_011196</name>
</gene>
<dbReference type="EMBL" id="JANBPT010001209">
    <property type="protein sequence ID" value="KAJ1909392.1"/>
    <property type="molecule type" value="Genomic_DNA"/>
</dbReference>
<comment type="caution">
    <text evidence="1">The sequence shown here is derived from an EMBL/GenBank/DDBJ whole genome shotgun (WGS) entry which is preliminary data.</text>
</comment>
<organism evidence="1 2">
    <name type="scientific">Tieghemiomyces parasiticus</name>
    <dbReference type="NCBI Taxonomy" id="78921"/>
    <lineage>
        <taxon>Eukaryota</taxon>
        <taxon>Fungi</taxon>
        <taxon>Fungi incertae sedis</taxon>
        <taxon>Zoopagomycota</taxon>
        <taxon>Kickxellomycotina</taxon>
        <taxon>Dimargaritomycetes</taxon>
        <taxon>Dimargaritales</taxon>
        <taxon>Dimargaritaceae</taxon>
        <taxon>Tieghemiomyces</taxon>
    </lineage>
</organism>
<evidence type="ECO:0000313" key="2">
    <source>
        <dbReference type="Proteomes" id="UP001150569"/>
    </source>
</evidence>
<proteinExistence type="predicted"/>
<name>A0A9W7ZNH5_9FUNG</name>
<accession>A0A9W7ZNH5</accession>
<dbReference type="Proteomes" id="UP001150569">
    <property type="component" value="Unassembled WGS sequence"/>
</dbReference>
<protein>
    <submittedName>
        <fullName evidence="1">Uncharacterized protein</fullName>
    </submittedName>
</protein>
<reference evidence="1" key="1">
    <citation type="submission" date="2022-07" db="EMBL/GenBank/DDBJ databases">
        <title>Phylogenomic reconstructions and comparative analyses of Kickxellomycotina fungi.</title>
        <authorList>
            <person name="Reynolds N.K."/>
            <person name="Stajich J.E."/>
            <person name="Barry K."/>
            <person name="Grigoriev I.V."/>
            <person name="Crous P."/>
            <person name="Smith M.E."/>
        </authorList>
    </citation>
    <scope>NUCLEOTIDE SEQUENCE</scope>
    <source>
        <strain evidence="1">RSA 861</strain>
    </source>
</reference>
<dbReference type="AlphaFoldDB" id="A0A9W7ZNH5"/>
<sequence>MAPAVHHAYTAAPMEDTHTTLSPRGSLLKRAKSVVSRQAKTTQLSMLRRTGTLRTRAELNQNAIDWVNAQEAYLFQQSFWSAREGLKKARQLEQREKDAQLRGNVLIRLVKLHGHAGFTCVVVSVPDRFLVRGDMAPYKYANESRTETILELKTYDPFHMDIVRVLAQRYSLK</sequence>
<keyword evidence="2" id="KW-1185">Reference proteome</keyword>
<evidence type="ECO:0000313" key="1">
    <source>
        <dbReference type="EMBL" id="KAJ1909392.1"/>
    </source>
</evidence>